<sequence>KPGKLPYTTSRMDYALEYGMDALEVHNDAIKPGDRTLIVDDLVATGGTAKAKADLVEKEGGIVAGFAFVVELAFLNPRKKLEGYEVLSLISYDSEDSE</sequence>
<accession>A0A6V8PF84</accession>
<dbReference type="InterPro" id="IPR050054">
    <property type="entry name" value="UPRTase/APRTase"/>
</dbReference>
<evidence type="ECO:0000256" key="7">
    <source>
        <dbReference type="ARBA" id="ARBA00022676"/>
    </source>
</evidence>
<comment type="pathway">
    <text evidence="3">Purine metabolism; AMP biosynthesis via salvage pathway; AMP from adenine: step 1/1.</text>
</comment>
<evidence type="ECO:0000256" key="9">
    <source>
        <dbReference type="ARBA" id="ARBA00022726"/>
    </source>
</evidence>
<dbReference type="SUPFAM" id="SSF53271">
    <property type="entry name" value="PRTase-like"/>
    <property type="match status" value="1"/>
</dbReference>
<protein>
    <recommendedName>
        <fullName evidence="5">adenine phosphoribosyltransferase</fullName>
        <ecNumber evidence="5">2.4.2.7</ecNumber>
    </recommendedName>
</protein>
<evidence type="ECO:0000256" key="4">
    <source>
        <dbReference type="ARBA" id="ARBA00008391"/>
    </source>
</evidence>
<reference evidence="11 12" key="1">
    <citation type="journal article" date="2020" name="Front. Microbiol.">
        <title>Single-cell genomics of novel Actinobacteria with the Wood-Ljungdahl pathway discovered in a serpentinizing system.</title>
        <authorList>
            <person name="Merino N."/>
            <person name="Kawai M."/>
            <person name="Boyd E.S."/>
            <person name="Colman D.R."/>
            <person name="McGlynn S.E."/>
            <person name="Nealson K.H."/>
            <person name="Kurokawa K."/>
            <person name="Hongoh Y."/>
        </authorList>
    </citation>
    <scope>NUCLEOTIDE SEQUENCE [LARGE SCALE GENOMIC DNA]</scope>
    <source>
        <strain evidence="11 12">S34</strain>
    </source>
</reference>
<proteinExistence type="inferred from homology"/>
<dbReference type="RefSeq" id="WP_176238265.1">
    <property type="nucleotide sequence ID" value="NZ_BLRZ01000287.1"/>
</dbReference>
<gene>
    <name evidence="11" type="ORF">HKBW3S34_02295</name>
</gene>
<dbReference type="GO" id="GO:0006168">
    <property type="term" value="P:adenine salvage"/>
    <property type="evidence" value="ECO:0007669"/>
    <property type="project" value="TreeGrafter"/>
</dbReference>
<evidence type="ECO:0000256" key="6">
    <source>
        <dbReference type="ARBA" id="ARBA00022490"/>
    </source>
</evidence>
<keyword evidence="6" id="KW-0963">Cytoplasm</keyword>
<keyword evidence="7 11" id="KW-0328">Glycosyltransferase</keyword>
<dbReference type="InterPro" id="IPR000836">
    <property type="entry name" value="PRTase_dom"/>
</dbReference>
<dbReference type="PANTHER" id="PTHR32315">
    <property type="entry name" value="ADENINE PHOSPHORIBOSYLTRANSFERASE"/>
    <property type="match status" value="1"/>
</dbReference>
<feature type="domain" description="Phosphoribosyltransferase" evidence="10">
    <location>
        <begin position="23"/>
        <end position="70"/>
    </location>
</feature>
<keyword evidence="8 11" id="KW-0808">Transferase</keyword>
<dbReference type="Gene3D" id="3.40.50.2020">
    <property type="match status" value="1"/>
</dbReference>
<feature type="non-terminal residue" evidence="11">
    <location>
        <position position="1"/>
    </location>
</feature>
<evidence type="ECO:0000256" key="2">
    <source>
        <dbReference type="ARBA" id="ARBA00004496"/>
    </source>
</evidence>
<dbReference type="AlphaFoldDB" id="A0A6V8PF84"/>
<comment type="similarity">
    <text evidence="4">Belongs to the purine/pyrimidine phosphoribosyltransferase family.</text>
</comment>
<name>A0A6V8PF84_9ACTN</name>
<evidence type="ECO:0000256" key="5">
    <source>
        <dbReference type="ARBA" id="ARBA00011893"/>
    </source>
</evidence>
<comment type="catalytic activity">
    <reaction evidence="1">
        <text>AMP + diphosphate = 5-phospho-alpha-D-ribose 1-diphosphate + adenine</text>
        <dbReference type="Rhea" id="RHEA:16609"/>
        <dbReference type="ChEBI" id="CHEBI:16708"/>
        <dbReference type="ChEBI" id="CHEBI:33019"/>
        <dbReference type="ChEBI" id="CHEBI:58017"/>
        <dbReference type="ChEBI" id="CHEBI:456215"/>
        <dbReference type="EC" id="2.4.2.7"/>
    </reaction>
</comment>
<dbReference type="CDD" id="cd06223">
    <property type="entry name" value="PRTases_typeI"/>
    <property type="match status" value="1"/>
</dbReference>
<dbReference type="EC" id="2.4.2.7" evidence="5"/>
<evidence type="ECO:0000259" key="10">
    <source>
        <dbReference type="Pfam" id="PF00156"/>
    </source>
</evidence>
<keyword evidence="9" id="KW-0660">Purine salvage</keyword>
<keyword evidence="12" id="KW-1185">Reference proteome</keyword>
<dbReference type="PANTHER" id="PTHR32315:SF3">
    <property type="entry name" value="ADENINE PHOSPHORIBOSYLTRANSFERASE"/>
    <property type="match status" value="1"/>
</dbReference>
<comment type="caution">
    <text evidence="11">The sequence shown here is derived from an EMBL/GenBank/DDBJ whole genome shotgun (WGS) entry which is preliminary data.</text>
</comment>
<dbReference type="GO" id="GO:0002055">
    <property type="term" value="F:adenine binding"/>
    <property type="evidence" value="ECO:0007669"/>
    <property type="project" value="TreeGrafter"/>
</dbReference>
<dbReference type="Proteomes" id="UP000588083">
    <property type="component" value="Unassembled WGS sequence"/>
</dbReference>
<dbReference type="GO" id="GO:0016208">
    <property type="term" value="F:AMP binding"/>
    <property type="evidence" value="ECO:0007669"/>
    <property type="project" value="TreeGrafter"/>
</dbReference>
<dbReference type="GO" id="GO:0003999">
    <property type="term" value="F:adenine phosphoribosyltransferase activity"/>
    <property type="evidence" value="ECO:0007669"/>
    <property type="project" value="UniProtKB-EC"/>
</dbReference>
<evidence type="ECO:0000256" key="1">
    <source>
        <dbReference type="ARBA" id="ARBA00000868"/>
    </source>
</evidence>
<dbReference type="Pfam" id="PF00156">
    <property type="entry name" value="Pribosyltran"/>
    <property type="match status" value="1"/>
</dbReference>
<dbReference type="GO" id="GO:0044209">
    <property type="term" value="P:AMP salvage"/>
    <property type="evidence" value="ECO:0007669"/>
    <property type="project" value="TreeGrafter"/>
</dbReference>
<dbReference type="GO" id="GO:0005737">
    <property type="term" value="C:cytoplasm"/>
    <property type="evidence" value="ECO:0007669"/>
    <property type="project" value="UniProtKB-SubCell"/>
</dbReference>
<comment type="subcellular location">
    <subcellularLocation>
        <location evidence="2">Cytoplasm</location>
    </subcellularLocation>
</comment>
<evidence type="ECO:0000313" key="11">
    <source>
        <dbReference type="EMBL" id="GFP31375.1"/>
    </source>
</evidence>
<evidence type="ECO:0000313" key="12">
    <source>
        <dbReference type="Proteomes" id="UP000588083"/>
    </source>
</evidence>
<evidence type="ECO:0000256" key="3">
    <source>
        <dbReference type="ARBA" id="ARBA00004659"/>
    </source>
</evidence>
<dbReference type="EMBL" id="BLRZ01000287">
    <property type="protein sequence ID" value="GFP31375.1"/>
    <property type="molecule type" value="Genomic_DNA"/>
</dbReference>
<dbReference type="InterPro" id="IPR029057">
    <property type="entry name" value="PRTase-like"/>
</dbReference>
<evidence type="ECO:0000256" key="8">
    <source>
        <dbReference type="ARBA" id="ARBA00022679"/>
    </source>
</evidence>
<dbReference type="GO" id="GO:0006166">
    <property type="term" value="P:purine ribonucleoside salvage"/>
    <property type="evidence" value="ECO:0007669"/>
    <property type="project" value="UniProtKB-KW"/>
</dbReference>
<organism evidence="11 12">
    <name type="scientific">Candidatus Hakubella thermalkaliphila</name>
    <dbReference type="NCBI Taxonomy" id="2754717"/>
    <lineage>
        <taxon>Bacteria</taxon>
        <taxon>Bacillati</taxon>
        <taxon>Actinomycetota</taxon>
        <taxon>Actinomycetota incertae sedis</taxon>
        <taxon>Candidatus Hakubellales</taxon>
        <taxon>Candidatus Hakubellaceae</taxon>
        <taxon>Candidatus Hakubella</taxon>
    </lineage>
</organism>